<protein>
    <recommendedName>
        <fullName evidence="4">Secreted protein</fullName>
    </recommendedName>
</protein>
<feature type="chain" id="PRO_5044746722" description="Secreted protein" evidence="1">
    <location>
        <begin position="23"/>
        <end position="140"/>
    </location>
</feature>
<organism evidence="2 3">
    <name type="scientific">Sinanodonta woodiana</name>
    <name type="common">Chinese pond mussel</name>
    <name type="synonym">Anodonta woodiana</name>
    <dbReference type="NCBI Taxonomy" id="1069815"/>
    <lineage>
        <taxon>Eukaryota</taxon>
        <taxon>Metazoa</taxon>
        <taxon>Spiralia</taxon>
        <taxon>Lophotrochozoa</taxon>
        <taxon>Mollusca</taxon>
        <taxon>Bivalvia</taxon>
        <taxon>Autobranchia</taxon>
        <taxon>Heteroconchia</taxon>
        <taxon>Palaeoheterodonta</taxon>
        <taxon>Unionida</taxon>
        <taxon>Unionoidea</taxon>
        <taxon>Unionidae</taxon>
        <taxon>Unioninae</taxon>
        <taxon>Sinanodonta</taxon>
    </lineage>
</organism>
<proteinExistence type="predicted"/>
<keyword evidence="1" id="KW-0732">Signal</keyword>
<reference evidence="2 3" key="1">
    <citation type="submission" date="2024-11" db="EMBL/GenBank/DDBJ databases">
        <title>Chromosome-level genome assembly of the freshwater bivalve Anodonta woodiana.</title>
        <authorList>
            <person name="Chen X."/>
        </authorList>
    </citation>
    <scope>NUCLEOTIDE SEQUENCE [LARGE SCALE GENOMIC DNA]</scope>
    <source>
        <strain evidence="2">MN2024</strain>
        <tissue evidence="2">Gills</tissue>
    </source>
</reference>
<accession>A0ABD3USF9</accession>
<dbReference type="AlphaFoldDB" id="A0ABD3USF9"/>
<comment type="caution">
    <text evidence="2">The sequence shown here is derived from an EMBL/GenBank/DDBJ whole genome shotgun (WGS) entry which is preliminary data.</text>
</comment>
<dbReference type="Proteomes" id="UP001634394">
    <property type="component" value="Unassembled WGS sequence"/>
</dbReference>
<evidence type="ECO:0000256" key="1">
    <source>
        <dbReference type="SAM" id="SignalP"/>
    </source>
</evidence>
<sequence>MKSFPMVWTGALFLLVLKCVYAVGQWDCYHWTARDQDLIYARGGDQEAERKVCEVIRGHVFTGGNNAGTPGCGGCWCCQKLKALWMCHAWTARELAMIKALGGGKMAERAVCDGTIGHMFTAGQNSLTPGCGTCWCCQKI</sequence>
<evidence type="ECO:0000313" key="3">
    <source>
        <dbReference type="Proteomes" id="UP001634394"/>
    </source>
</evidence>
<name>A0ABD3USF9_SINWO</name>
<dbReference type="EMBL" id="JBJQND010000015">
    <property type="protein sequence ID" value="KAL3852087.1"/>
    <property type="molecule type" value="Genomic_DNA"/>
</dbReference>
<gene>
    <name evidence="2" type="ORF">ACJMK2_015773</name>
</gene>
<feature type="signal peptide" evidence="1">
    <location>
        <begin position="1"/>
        <end position="22"/>
    </location>
</feature>
<evidence type="ECO:0008006" key="4">
    <source>
        <dbReference type="Google" id="ProtNLM"/>
    </source>
</evidence>
<keyword evidence="3" id="KW-1185">Reference proteome</keyword>
<evidence type="ECO:0000313" key="2">
    <source>
        <dbReference type="EMBL" id="KAL3852087.1"/>
    </source>
</evidence>